<comment type="caution">
    <text evidence="3">The sequence shown here is derived from an EMBL/GenBank/DDBJ whole genome shotgun (WGS) entry which is preliminary data.</text>
</comment>
<dbReference type="PANTHER" id="PTHR21661:SF71">
    <property type="entry name" value="EPOXIDE HYDROLASE N-TERMINAL DOMAIN-CONTAINING PROTEIN"/>
    <property type="match status" value="1"/>
</dbReference>
<feature type="non-terminal residue" evidence="3">
    <location>
        <position position="1"/>
    </location>
</feature>
<keyword evidence="2" id="KW-0378">Hydrolase</keyword>
<comment type="similarity">
    <text evidence="1">Belongs to the peptidase S33 family.</text>
</comment>
<accession>A0A8H8RFI4</accession>
<dbReference type="InterPro" id="IPR029058">
    <property type="entry name" value="AB_hydrolase_fold"/>
</dbReference>
<gene>
    <name evidence="3" type="ORF">LOCC1_G007501</name>
</gene>
<dbReference type="Proteomes" id="UP000443090">
    <property type="component" value="Unassembled WGS sequence"/>
</dbReference>
<protein>
    <submittedName>
        <fullName evidence="3">Uncharacterized protein</fullName>
    </submittedName>
</protein>
<dbReference type="AlphaFoldDB" id="A0A8H8RFI4"/>
<dbReference type="GO" id="GO:0097176">
    <property type="term" value="P:epoxide metabolic process"/>
    <property type="evidence" value="ECO:0007669"/>
    <property type="project" value="TreeGrafter"/>
</dbReference>
<name>A0A8H8RFI4_9HELO</name>
<keyword evidence="4" id="KW-1185">Reference proteome</keyword>
<sequence>THFVEPGVGVPTFAGETWMWMKWKIAKFYHASWFGYVQEDWKALDIERRMRIARRERGEEAQAQAPVFGGIGGVGCGKVGLLGLRDSNTFAYALCDSPVGVLSLVYSLLKRKSPNHQLSNTEILNITQLAWLPGPEAGFAFWTAAMREMAVLEKEKGKSVRSKAAITVFGADGDGDCDGDSDGYICPAWASRKHDVVFAQRVAGRAGLLAWERPDVLVAGIRGLLEELVVSGGEAFPEETETETKEDSESYGLQLDVESPDTVVALEMV</sequence>
<organism evidence="3 4">
    <name type="scientific">Lachnellula occidentalis</name>
    <dbReference type="NCBI Taxonomy" id="215460"/>
    <lineage>
        <taxon>Eukaryota</taxon>
        <taxon>Fungi</taxon>
        <taxon>Dikarya</taxon>
        <taxon>Ascomycota</taxon>
        <taxon>Pezizomycotina</taxon>
        <taxon>Leotiomycetes</taxon>
        <taxon>Helotiales</taxon>
        <taxon>Lachnaceae</taxon>
        <taxon>Lachnellula</taxon>
    </lineage>
</organism>
<dbReference type="OrthoDB" id="7130006at2759"/>
<evidence type="ECO:0000313" key="3">
    <source>
        <dbReference type="EMBL" id="TVY34446.1"/>
    </source>
</evidence>
<dbReference type="GO" id="GO:0004301">
    <property type="term" value="F:epoxide hydrolase activity"/>
    <property type="evidence" value="ECO:0007669"/>
    <property type="project" value="TreeGrafter"/>
</dbReference>
<proteinExistence type="inferred from homology"/>
<evidence type="ECO:0000256" key="1">
    <source>
        <dbReference type="ARBA" id="ARBA00010088"/>
    </source>
</evidence>
<evidence type="ECO:0000256" key="2">
    <source>
        <dbReference type="ARBA" id="ARBA00022801"/>
    </source>
</evidence>
<evidence type="ECO:0000313" key="4">
    <source>
        <dbReference type="Proteomes" id="UP000443090"/>
    </source>
</evidence>
<dbReference type="EMBL" id="QGMI01001156">
    <property type="protein sequence ID" value="TVY34446.1"/>
    <property type="molecule type" value="Genomic_DNA"/>
</dbReference>
<dbReference type="Gene3D" id="3.40.50.1820">
    <property type="entry name" value="alpha/beta hydrolase"/>
    <property type="match status" value="1"/>
</dbReference>
<reference evidence="3 4" key="1">
    <citation type="submission" date="2018-05" db="EMBL/GenBank/DDBJ databases">
        <title>Genome sequencing and assembly of the regulated plant pathogen Lachnellula willkommii and related sister species for the development of diagnostic species identification markers.</title>
        <authorList>
            <person name="Giroux E."/>
            <person name="Bilodeau G."/>
        </authorList>
    </citation>
    <scope>NUCLEOTIDE SEQUENCE [LARGE SCALE GENOMIC DNA]</scope>
    <source>
        <strain evidence="3 4">CBS 160.35</strain>
    </source>
</reference>
<dbReference type="PANTHER" id="PTHR21661">
    <property type="entry name" value="EPOXIDE HYDROLASE 1-RELATED"/>
    <property type="match status" value="1"/>
</dbReference>